<keyword evidence="6" id="KW-0227">DNA damage</keyword>
<feature type="compositionally biased region" description="Low complexity" evidence="15">
    <location>
        <begin position="512"/>
        <end position="523"/>
    </location>
</feature>
<evidence type="ECO:0000256" key="8">
    <source>
        <dbReference type="ARBA" id="ARBA00023125"/>
    </source>
</evidence>
<feature type="region of interest" description="Disordered" evidence="15">
    <location>
        <begin position="494"/>
        <end position="525"/>
    </location>
</feature>
<reference evidence="17 18" key="1">
    <citation type="journal article" date="2018" name="Biotechnol. Adv.">
        <title>Improved genomic resources and new bioinformatic workflow for the carcinogenic parasite Clonorchis sinensis: Biotechnological implications.</title>
        <authorList>
            <person name="Wang D."/>
            <person name="Korhonen P.K."/>
            <person name="Gasser R.B."/>
            <person name="Young N.D."/>
        </authorList>
    </citation>
    <scope>NUCLEOTIDE SEQUENCE [LARGE SCALE GENOMIC DNA]</scope>
    <source>
        <strain evidence="17">Cs-k2</strain>
    </source>
</reference>
<feature type="region of interest" description="Disordered" evidence="15">
    <location>
        <begin position="906"/>
        <end position="972"/>
    </location>
</feature>
<feature type="compositionally biased region" description="Polar residues" evidence="15">
    <location>
        <begin position="627"/>
        <end position="642"/>
    </location>
</feature>
<feature type="compositionally biased region" description="Basic residues" evidence="15">
    <location>
        <begin position="918"/>
        <end position="940"/>
    </location>
</feature>
<feature type="region of interest" description="Disordered" evidence="15">
    <location>
        <begin position="626"/>
        <end position="667"/>
    </location>
</feature>
<keyword evidence="10" id="KW-0456">Lyase</keyword>
<evidence type="ECO:0000256" key="14">
    <source>
        <dbReference type="ARBA" id="ARBA00083107"/>
    </source>
</evidence>
<keyword evidence="8" id="KW-0238">DNA-binding</keyword>
<gene>
    <name evidence="17" type="ORF">CSKR_107587</name>
</gene>
<evidence type="ECO:0000256" key="5">
    <source>
        <dbReference type="ARBA" id="ARBA00022630"/>
    </source>
</evidence>
<dbReference type="InterPro" id="IPR052219">
    <property type="entry name" value="Photolyase_Class-2"/>
</dbReference>
<dbReference type="InterPro" id="IPR016024">
    <property type="entry name" value="ARM-type_fold"/>
</dbReference>
<evidence type="ECO:0000259" key="16">
    <source>
        <dbReference type="PROSITE" id="PS51645"/>
    </source>
</evidence>
<dbReference type="SUPFAM" id="SSF52425">
    <property type="entry name" value="Cryptochrome/photolyase, N-terminal domain"/>
    <property type="match status" value="1"/>
</dbReference>
<dbReference type="InterPro" id="IPR014729">
    <property type="entry name" value="Rossmann-like_a/b/a_fold"/>
</dbReference>
<feature type="domain" description="Photolyase/cryptochrome alpha/beta" evidence="16">
    <location>
        <begin position="1079"/>
        <end position="1244"/>
    </location>
</feature>
<dbReference type="Pfam" id="PF00875">
    <property type="entry name" value="DNA_photolyase"/>
    <property type="match status" value="1"/>
</dbReference>
<proteinExistence type="inferred from homology"/>
<evidence type="ECO:0000256" key="12">
    <source>
        <dbReference type="ARBA" id="ARBA00033999"/>
    </source>
</evidence>
<reference evidence="17 18" key="2">
    <citation type="journal article" date="2021" name="Genomics">
        <title>High-quality reference genome for Clonorchis sinensis.</title>
        <authorList>
            <person name="Young N.D."/>
            <person name="Stroehlein A.J."/>
            <person name="Kinkar L."/>
            <person name="Wang T."/>
            <person name="Sohn W.M."/>
            <person name="Chang B.C.H."/>
            <person name="Kaur P."/>
            <person name="Weisz D."/>
            <person name="Dudchenko O."/>
            <person name="Aiden E.L."/>
            <person name="Korhonen P.K."/>
            <person name="Gasser R.B."/>
        </authorList>
    </citation>
    <scope>NUCLEOTIDE SEQUENCE [LARGE SCALE GENOMIC DNA]</scope>
    <source>
        <strain evidence="17">Cs-k2</strain>
    </source>
</reference>
<feature type="non-terminal residue" evidence="17">
    <location>
        <position position="1"/>
    </location>
</feature>
<dbReference type="SUPFAM" id="SSF48173">
    <property type="entry name" value="Cryptochrome/photolyase FAD-binding domain"/>
    <property type="match status" value="1"/>
</dbReference>
<dbReference type="GO" id="GO:0003677">
    <property type="term" value="F:DNA binding"/>
    <property type="evidence" value="ECO:0007669"/>
    <property type="project" value="UniProtKB-KW"/>
</dbReference>
<keyword evidence="9" id="KW-0234">DNA repair</keyword>
<dbReference type="PROSITE" id="PS51645">
    <property type="entry name" value="PHR_CRY_ALPHA_BETA"/>
    <property type="match status" value="1"/>
</dbReference>
<feature type="compositionally biased region" description="Polar residues" evidence="15">
    <location>
        <begin position="754"/>
        <end position="780"/>
    </location>
</feature>
<comment type="cofactor">
    <cofactor evidence="1">
        <name>FAD</name>
        <dbReference type="ChEBI" id="CHEBI:57692"/>
    </cofactor>
</comment>
<comment type="caution">
    <text evidence="17">The sequence shown here is derived from an EMBL/GenBank/DDBJ whole genome shotgun (WGS) entry which is preliminary data.</text>
</comment>
<feature type="compositionally biased region" description="Low complexity" evidence="15">
    <location>
        <begin position="792"/>
        <end position="802"/>
    </location>
</feature>
<feature type="compositionally biased region" description="Basic residues" evidence="15">
    <location>
        <begin position="494"/>
        <end position="507"/>
    </location>
</feature>
<dbReference type="GO" id="GO:0000719">
    <property type="term" value="P:photoreactive repair"/>
    <property type="evidence" value="ECO:0007669"/>
    <property type="project" value="TreeGrafter"/>
</dbReference>
<evidence type="ECO:0000256" key="4">
    <source>
        <dbReference type="ARBA" id="ARBA00014046"/>
    </source>
</evidence>
<evidence type="ECO:0000313" key="18">
    <source>
        <dbReference type="Proteomes" id="UP000286415"/>
    </source>
</evidence>
<dbReference type="InterPro" id="IPR006050">
    <property type="entry name" value="DNA_photolyase_N"/>
</dbReference>
<evidence type="ECO:0000256" key="10">
    <source>
        <dbReference type="ARBA" id="ARBA00023239"/>
    </source>
</evidence>
<dbReference type="Gene3D" id="1.25.10.10">
    <property type="entry name" value="Leucine-rich Repeat Variant"/>
    <property type="match status" value="1"/>
</dbReference>
<evidence type="ECO:0000256" key="11">
    <source>
        <dbReference type="ARBA" id="ARBA00031671"/>
    </source>
</evidence>
<dbReference type="PANTHER" id="PTHR10211:SF0">
    <property type="entry name" value="DEOXYRIBODIPYRIMIDINE PHOTO-LYASE"/>
    <property type="match status" value="1"/>
</dbReference>
<dbReference type="SUPFAM" id="SSF48371">
    <property type="entry name" value="ARM repeat"/>
    <property type="match status" value="1"/>
</dbReference>
<feature type="compositionally biased region" description="Basic and acidic residues" evidence="15">
    <location>
        <begin position="942"/>
        <end position="953"/>
    </location>
</feature>
<feature type="region of interest" description="Disordered" evidence="15">
    <location>
        <begin position="751"/>
        <end position="807"/>
    </location>
</feature>
<name>A0A8T1MDQ3_CLOSI</name>
<evidence type="ECO:0000256" key="2">
    <source>
        <dbReference type="ARBA" id="ARBA00006409"/>
    </source>
</evidence>
<accession>A0A8T1MDQ3</accession>
<keyword evidence="7" id="KW-0274">FAD</keyword>
<dbReference type="InterPro" id="IPR036134">
    <property type="entry name" value="Crypto/Photolyase_FAD-like_sf"/>
</dbReference>
<keyword evidence="18" id="KW-1185">Reference proteome</keyword>
<dbReference type="FunFam" id="1.25.40.80:FF:000004">
    <property type="entry name" value="Deoxyribodipyrimidine photolyase"/>
    <property type="match status" value="1"/>
</dbReference>
<dbReference type="GO" id="GO:0003904">
    <property type="term" value="F:deoxyribodipyrimidine photo-lyase activity"/>
    <property type="evidence" value="ECO:0007669"/>
    <property type="project" value="UniProtKB-EC"/>
</dbReference>
<evidence type="ECO:0000256" key="7">
    <source>
        <dbReference type="ARBA" id="ARBA00022827"/>
    </source>
</evidence>
<evidence type="ECO:0000256" key="9">
    <source>
        <dbReference type="ARBA" id="ARBA00023204"/>
    </source>
</evidence>
<evidence type="ECO:0000256" key="3">
    <source>
        <dbReference type="ARBA" id="ARBA00013149"/>
    </source>
</evidence>
<comment type="similarity">
    <text evidence="2">Belongs to the DNA photolyase class-2 family.</text>
</comment>
<evidence type="ECO:0000256" key="1">
    <source>
        <dbReference type="ARBA" id="ARBA00001974"/>
    </source>
</evidence>
<dbReference type="InterPro" id="IPR036155">
    <property type="entry name" value="Crypto/Photolyase_N_sf"/>
</dbReference>
<comment type="catalytic activity">
    <reaction evidence="12">
        <text>cyclobutadipyrimidine (in DNA) = 2 pyrimidine residues (in DNA).</text>
        <dbReference type="EC" id="4.1.99.3"/>
    </reaction>
</comment>
<evidence type="ECO:0000313" key="17">
    <source>
        <dbReference type="EMBL" id="KAG5447118.1"/>
    </source>
</evidence>
<sequence length="1549" mass="172632">LRCRSAACSVKVIQRTPFIFPAGKQYHLPNTAPQEVSINLVFKLDNNRSAVTPFWCLAATQPEGSTRAEILPGGPSLDRGSREADVGFEPRTFRSLVEDNLSAACRGQSLCAHVVEAASCALVNILLPMSPGRQISQSIVERCISVFIRLINAKEQQDVSASSASSERVDCSLPELTPDLRSCNTLLSDRLQHTLTVFRLNGVWGLANILHSAPSSLCSELFERLVADGAWLELVRPIQSARAYWSSSSTAAAVFGSCGSSSTRRVSCDFSSGVDNPHSSGTGQSVNVPGTLRASPFSDPSLLCHKDDADISSLITADSVKSNVVISKSVDNTQETTAKARCSLIESIPKDEESHVTIQTMLLFYTLMLLRNLLRHRKVIDAIIKEHWWDVTQLIISVLEGNNPKPMKEQAILVLAHIANGQTALEQLHRNEDLIEKLKLFMRSPDSHIKAAALTATFNLLGLGREGCASPTFLSHLRDSGNSLLPSCHRGLLHRHHRHKDRHRRRPESHMPPSVSTSPPESTIRSVVTCVAQSTLEEAEEELEEEEQDVVLEHAYITEESSSHVPLVQDSEPARPVERLDARPPTGWVLQDATVSFTPTSDTSHETPDSAISRRHRRVYRCWLSPPSVSATEGDSENLVTHSESALPRSLSGSSSSSSTSSTSCAEELMHGGTQLADLDPTTAQDVCGASSSCSEGELRAMDPCVHEEGADEAVTHLTGSRAPLAAQEGLDEVDTQITQLSASVVDGFRRTPETSSTQANITDTSRGNIMCDSSTSIPESSKVDETSPVLVKSSPPSGSKRSSVRRSRRDWEAGFRHVLLPFLQELESDQILRGTWDWLMLRASTMGRPIPLHQLLVAWQRLHDTIPSSSLLKTTTTSLDFDASLFTNCVTVDAFLKKLKQSSTSSVSPFLNSPRHREGRHHPRRRHHQCHRHQLRTQSRRLADQLTEHPSSEDACISTPVPPTTTTSEDFERTDDASASLGQLGSIFALMLPLGIVATMHRKVRVGRFIIILCLTLSSARWHKMSQKRMMSGASNWLKQIEQQRLNAATSVTTFKFSKARVRQLKGPDEFPAEANSGGVLYWMIRDQRVQDNWAFLYAQRLALKFQVPLHVCFCLVPCYQADTLRHFSFMVGGLTQVEQECRALNVHFHLLNVADALSPSTRSQGSKHRWAEEDSQALQPPDLYGSQVSEQLKSLVQTLNIGCIVTDFSPLRAPTMWIEHVRTQLPPQLPFCQVDAHNIVPVWCGSDKCEFSARTIRPKLYEQTGQFLTEFPPLIKHPFSCSAPTCRKTVNWNKIRENYWGDCTVQPVDWAKPGTAAAFHVLRSFIDERLRDFDAHRNDPANPALSGLSPWFHFGQMAPQRAVLEVAALQHKYGRSVDVFIEEAFNRRELADNFCFHTPLYDRLQGARQWAQDTLHKHAEDKRDVAFTRAQLESSGTTDDLWNAAQRQLVQTGKMHGFLRQYWAKKILEWCADGPEVAIQWAIYLNDRYSLDGTDPNGYVGIMWAICGVHDQGWPERRIFGKVRYMCYNGCRRWFSVPTFVSRFSDA</sequence>
<evidence type="ECO:0000256" key="6">
    <source>
        <dbReference type="ARBA" id="ARBA00022763"/>
    </source>
</evidence>
<comment type="function">
    <text evidence="13">Involved in repair of UV radiation-induced DNA damage. Catalyzes the light-dependent monomerization (300-600 nm) of cyclobutyl pyrimidine dimers (in cis-syn configuration), which are formed between adjacent bases on the same DNA strand upon exposure to ultraviolet radiation.</text>
</comment>
<protein>
    <recommendedName>
        <fullName evidence="4">Deoxyribodipyrimidine photo-lyase</fullName>
        <ecNumber evidence="3">4.1.99.3</ecNumber>
    </recommendedName>
    <alternativeName>
        <fullName evidence="11">DNA photolyase</fullName>
    </alternativeName>
    <alternativeName>
        <fullName evidence="14">Photoreactivating enzyme</fullName>
    </alternativeName>
</protein>
<dbReference type="OrthoDB" id="496749at2759"/>
<dbReference type="Gene3D" id="3.40.50.620">
    <property type="entry name" value="HUPs"/>
    <property type="match status" value="1"/>
</dbReference>
<dbReference type="EC" id="4.1.99.3" evidence="3"/>
<dbReference type="PANTHER" id="PTHR10211">
    <property type="entry name" value="DEOXYRIBODIPYRIMIDINE PHOTOLYASE"/>
    <property type="match status" value="1"/>
</dbReference>
<dbReference type="EMBL" id="NIRI02000042">
    <property type="protein sequence ID" value="KAG5447118.1"/>
    <property type="molecule type" value="Genomic_DNA"/>
</dbReference>
<evidence type="ECO:0000256" key="15">
    <source>
        <dbReference type="SAM" id="MobiDB-lite"/>
    </source>
</evidence>
<dbReference type="InterPro" id="IPR011989">
    <property type="entry name" value="ARM-like"/>
</dbReference>
<dbReference type="FunFam" id="1.10.579.10:FF:000002">
    <property type="entry name" value="Deoxyribodipyrimidine photolyase"/>
    <property type="match status" value="1"/>
</dbReference>
<dbReference type="Proteomes" id="UP000286415">
    <property type="component" value="Unassembled WGS sequence"/>
</dbReference>
<keyword evidence="5" id="KW-0285">Flavoprotein</keyword>
<dbReference type="Gene3D" id="1.25.40.80">
    <property type="match status" value="1"/>
</dbReference>
<feature type="compositionally biased region" description="Low complexity" evidence="15">
    <location>
        <begin position="643"/>
        <end position="664"/>
    </location>
</feature>
<organism evidence="17 18">
    <name type="scientific">Clonorchis sinensis</name>
    <name type="common">Chinese liver fluke</name>
    <dbReference type="NCBI Taxonomy" id="79923"/>
    <lineage>
        <taxon>Eukaryota</taxon>
        <taxon>Metazoa</taxon>
        <taxon>Spiralia</taxon>
        <taxon>Lophotrochozoa</taxon>
        <taxon>Platyhelminthes</taxon>
        <taxon>Trematoda</taxon>
        <taxon>Digenea</taxon>
        <taxon>Opisthorchiida</taxon>
        <taxon>Opisthorchiata</taxon>
        <taxon>Opisthorchiidae</taxon>
        <taxon>Clonorchis</taxon>
    </lineage>
</organism>
<dbReference type="Gene3D" id="1.10.579.10">
    <property type="entry name" value="DNA Cyclobutane Dipyrimidine Photolyase, subunit A, domain 3"/>
    <property type="match status" value="1"/>
</dbReference>
<evidence type="ECO:0000256" key="13">
    <source>
        <dbReference type="ARBA" id="ARBA00059220"/>
    </source>
</evidence>